<dbReference type="PROSITE" id="PS51029">
    <property type="entry name" value="MADF"/>
    <property type="match status" value="1"/>
</dbReference>
<dbReference type="InterPro" id="IPR006578">
    <property type="entry name" value="MADF-dom"/>
</dbReference>
<dbReference type="OrthoDB" id="5984255at2759"/>
<evidence type="ECO:0000256" key="1">
    <source>
        <dbReference type="SAM" id="MobiDB-lite"/>
    </source>
</evidence>
<evidence type="ECO:0000313" key="4">
    <source>
        <dbReference type="Proteomes" id="UP001152799"/>
    </source>
</evidence>
<sequence length="296" mass="34319">MDVEKLIQEVYLRTPIWDQKIPSYHNRDLIAKLWQEVSTACGITVDVAKPKWKHLRDNFRAELKKAWKKKKSGDAGGSQACESSWVWFKNMLFLKDQMTGRKMQSNLPLPVQETELFDDQESQENTDVNPEKEENREQEQVADTHNEDEMPGTSKSISDKKTKRARNTSLNSALLDLEKKKIKLIESHLQNSQTSFPQDDCHQFLMSLHKPLISLPIDRQMYVRFKFQELIFQETNNAVNCQYLDNRSIQHSQHSSRSRMSTSSPAEYSDSQSRTSFTPIHHTEHINPLSPPTSSV</sequence>
<feature type="compositionally biased region" description="Acidic residues" evidence="1">
    <location>
        <begin position="115"/>
        <end position="124"/>
    </location>
</feature>
<keyword evidence="4" id="KW-1185">Reference proteome</keyword>
<organism evidence="3 4">
    <name type="scientific">Ceutorhynchus assimilis</name>
    <name type="common">cabbage seed weevil</name>
    <dbReference type="NCBI Taxonomy" id="467358"/>
    <lineage>
        <taxon>Eukaryota</taxon>
        <taxon>Metazoa</taxon>
        <taxon>Ecdysozoa</taxon>
        <taxon>Arthropoda</taxon>
        <taxon>Hexapoda</taxon>
        <taxon>Insecta</taxon>
        <taxon>Pterygota</taxon>
        <taxon>Neoptera</taxon>
        <taxon>Endopterygota</taxon>
        <taxon>Coleoptera</taxon>
        <taxon>Polyphaga</taxon>
        <taxon>Cucujiformia</taxon>
        <taxon>Curculionidae</taxon>
        <taxon>Ceutorhynchinae</taxon>
        <taxon>Ceutorhynchus</taxon>
    </lineage>
</organism>
<protein>
    <recommendedName>
        <fullName evidence="2">MADF domain-containing protein</fullName>
    </recommendedName>
</protein>
<name>A0A9N9MDJ8_9CUCU</name>
<feature type="region of interest" description="Disordered" evidence="1">
    <location>
        <begin position="114"/>
        <end position="165"/>
    </location>
</feature>
<dbReference type="PANTHER" id="PTHR12243">
    <property type="entry name" value="MADF DOMAIN TRANSCRIPTION FACTOR"/>
    <property type="match status" value="1"/>
</dbReference>
<dbReference type="EMBL" id="OU892277">
    <property type="protein sequence ID" value="CAG9760918.1"/>
    <property type="molecule type" value="Genomic_DNA"/>
</dbReference>
<evidence type="ECO:0000259" key="2">
    <source>
        <dbReference type="PROSITE" id="PS51029"/>
    </source>
</evidence>
<accession>A0A9N9MDJ8</accession>
<feature type="compositionally biased region" description="Polar residues" evidence="1">
    <location>
        <begin position="265"/>
        <end position="278"/>
    </location>
</feature>
<gene>
    <name evidence="3" type="ORF">CEUTPL_LOCUS1634</name>
</gene>
<dbReference type="GO" id="GO:0005634">
    <property type="term" value="C:nucleus"/>
    <property type="evidence" value="ECO:0007669"/>
    <property type="project" value="TreeGrafter"/>
</dbReference>
<feature type="region of interest" description="Disordered" evidence="1">
    <location>
        <begin position="249"/>
        <end position="296"/>
    </location>
</feature>
<feature type="compositionally biased region" description="Low complexity" evidence="1">
    <location>
        <begin position="249"/>
        <end position="264"/>
    </location>
</feature>
<dbReference type="SMART" id="SM00595">
    <property type="entry name" value="MADF"/>
    <property type="match status" value="1"/>
</dbReference>
<dbReference type="Pfam" id="PF10545">
    <property type="entry name" value="MADF_DNA_bdg"/>
    <property type="match status" value="1"/>
</dbReference>
<evidence type="ECO:0000313" key="3">
    <source>
        <dbReference type="EMBL" id="CAG9760918.1"/>
    </source>
</evidence>
<proteinExistence type="predicted"/>
<dbReference type="Proteomes" id="UP001152799">
    <property type="component" value="Chromosome 1"/>
</dbReference>
<feature type="domain" description="MADF" evidence="2">
    <location>
        <begin position="5"/>
        <end position="99"/>
    </location>
</feature>
<reference evidence="3" key="1">
    <citation type="submission" date="2022-01" db="EMBL/GenBank/DDBJ databases">
        <authorList>
            <person name="King R."/>
        </authorList>
    </citation>
    <scope>NUCLEOTIDE SEQUENCE</scope>
</reference>
<feature type="compositionally biased region" description="Basic and acidic residues" evidence="1">
    <location>
        <begin position="129"/>
        <end position="148"/>
    </location>
</feature>
<dbReference type="InterPro" id="IPR039353">
    <property type="entry name" value="TF_Adf1"/>
</dbReference>
<dbReference type="GO" id="GO:0005667">
    <property type="term" value="C:transcription regulator complex"/>
    <property type="evidence" value="ECO:0007669"/>
    <property type="project" value="TreeGrafter"/>
</dbReference>
<dbReference type="PANTHER" id="PTHR12243:SF67">
    <property type="entry name" value="COREPRESSOR OF PANGOLIN, ISOFORM A-RELATED"/>
    <property type="match status" value="1"/>
</dbReference>
<dbReference type="GO" id="GO:0006357">
    <property type="term" value="P:regulation of transcription by RNA polymerase II"/>
    <property type="evidence" value="ECO:0007669"/>
    <property type="project" value="TreeGrafter"/>
</dbReference>
<dbReference type="AlphaFoldDB" id="A0A9N9MDJ8"/>